<feature type="region of interest" description="Disordered" evidence="1">
    <location>
        <begin position="70"/>
        <end position="163"/>
    </location>
</feature>
<dbReference type="SUPFAM" id="SSF57756">
    <property type="entry name" value="Retrovirus zinc finger-like domains"/>
    <property type="match status" value="1"/>
</dbReference>
<reference evidence="2" key="1">
    <citation type="submission" date="2023-05" db="EMBL/GenBank/DDBJ databases">
        <authorList>
            <person name="Huff M."/>
        </authorList>
    </citation>
    <scope>NUCLEOTIDE SEQUENCE</scope>
</reference>
<gene>
    <name evidence="2" type="ORF">FPE_LOCUS30128</name>
</gene>
<proteinExistence type="predicted"/>
<dbReference type="PANTHER" id="PTHR47481">
    <property type="match status" value="1"/>
</dbReference>
<evidence type="ECO:0000313" key="2">
    <source>
        <dbReference type="EMBL" id="CAI9782698.1"/>
    </source>
</evidence>
<dbReference type="GO" id="GO:0003676">
    <property type="term" value="F:nucleic acid binding"/>
    <property type="evidence" value="ECO:0007669"/>
    <property type="project" value="InterPro"/>
</dbReference>
<feature type="compositionally biased region" description="Polar residues" evidence="1">
    <location>
        <begin position="111"/>
        <end position="127"/>
    </location>
</feature>
<dbReference type="EMBL" id="OU503054">
    <property type="protein sequence ID" value="CAI9782698.1"/>
    <property type="molecule type" value="Genomic_DNA"/>
</dbReference>
<feature type="compositionally biased region" description="Low complexity" evidence="1">
    <location>
        <begin position="88"/>
        <end position="110"/>
    </location>
</feature>
<dbReference type="Pfam" id="PF14223">
    <property type="entry name" value="Retrotran_gag_2"/>
    <property type="match status" value="1"/>
</dbReference>
<feature type="compositionally biased region" description="Low complexity" evidence="1">
    <location>
        <begin position="128"/>
        <end position="141"/>
    </location>
</feature>
<dbReference type="PANTHER" id="PTHR47481:SF31">
    <property type="entry name" value="OS01G0873500 PROTEIN"/>
    <property type="match status" value="1"/>
</dbReference>
<organism evidence="2 3">
    <name type="scientific">Fraxinus pennsylvanica</name>
    <dbReference type="NCBI Taxonomy" id="56036"/>
    <lineage>
        <taxon>Eukaryota</taxon>
        <taxon>Viridiplantae</taxon>
        <taxon>Streptophyta</taxon>
        <taxon>Embryophyta</taxon>
        <taxon>Tracheophyta</taxon>
        <taxon>Spermatophyta</taxon>
        <taxon>Magnoliopsida</taxon>
        <taxon>eudicotyledons</taxon>
        <taxon>Gunneridae</taxon>
        <taxon>Pentapetalae</taxon>
        <taxon>asterids</taxon>
        <taxon>lamiids</taxon>
        <taxon>Lamiales</taxon>
        <taxon>Oleaceae</taxon>
        <taxon>Oleeae</taxon>
        <taxon>Fraxinus</taxon>
    </lineage>
</organism>
<evidence type="ECO:0000256" key="1">
    <source>
        <dbReference type="SAM" id="MobiDB-lite"/>
    </source>
</evidence>
<protein>
    <submittedName>
        <fullName evidence="2">Uncharacterized protein</fullName>
    </submittedName>
</protein>
<dbReference type="AlphaFoldDB" id="A0AAD2EAZ8"/>
<keyword evidence="3" id="KW-1185">Reference proteome</keyword>
<accession>A0AAD2EAZ8</accession>
<dbReference type="InterPro" id="IPR036875">
    <property type="entry name" value="Znf_CCHC_sf"/>
</dbReference>
<name>A0AAD2EAZ8_9LAMI</name>
<sequence length="260" mass="28883">MQKIKTIVDDLALIGHPLSDAEIVVHTLHGLSNDYKELNAAIRTRETAMTFEELHDKLLDHETFLKRGEGKRVTTPITAQYNHHRSNNNKNRSGSGNHQNNRMGNNNYGNRSISGNPQTNSGNQGFHNPSSSPSNSNFSYNTMGNFTPASHSQHQPWRPNNNHGQPKPICQLCDKIGHTAKVCRSRARPHHNPNWPQANLLTTDHQSNNNNWLVDSGASHHITSDLQNLSVHSDYNGNEDIMVGDGNGLEYGGILGARPE</sequence>
<evidence type="ECO:0000313" key="3">
    <source>
        <dbReference type="Proteomes" id="UP000834106"/>
    </source>
</evidence>
<feature type="compositionally biased region" description="Polar residues" evidence="1">
    <location>
        <begin position="142"/>
        <end position="163"/>
    </location>
</feature>
<dbReference type="Proteomes" id="UP000834106">
    <property type="component" value="Chromosome 19"/>
</dbReference>
<dbReference type="GO" id="GO:0008270">
    <property type="term" value="F:zinc ion binding"/>
    <property type="evidence" value="ECO:0007669"/>
    <property type="project" value="InterPro"/>
</dbReference>